<protein>
    <submittedName>
        <fullName evidence="1">Uncharacterized protein</fullName>
    </submittedName>
</protein>
<keyword evidence="2" id="KW-1185">Reference proteome</keyword>
<sequence length="254" mass="29429">MSKLELNLLENAVDSLNEALLKYEDGLNGNLKSFKFSILNFSHFFELALKYYVSQSHELLIYKNPFSKNIEKENTIGIWDAVQFLMNEGYEINRDFIEDLKWFKNIRNDIEHHKFTLDIEQAKDVLGRLMQTFNEFNSLVVDFDLKEHIDPKLVNAFDLLADEYKKNLHKAILEAEEIGGTENGYFCSCCGHAGTMSLKDGVYRCHFCKEESVEVECSICGESIPENEGTVWNDDHPPHIDYICDSCLDRIENM</sequence>
<reference evidence="1" key="1">
    <citation type="submission" date="2021-04" db="EMBL/GenBank/DDBJ databases">
        <title>Oceanospirillales bacteria with DddD are important DMSP degraders in coastal seawater.</title>
        <authorList>
            <person name="Liu J."/>
        </authorList>
    </citation>
    <scope>NUCLEOTIDE SEQUENCE</scope>
    <source>
        <strain evidence="1">GY6</strain>
    </source>
</reference>
<organism evidence="1 2">
    <name type="scientific">Amphritea atlantica</name>
    <dbReference type="NCBI Taxonomy" id="355243"/>
    <lineage>
        <taxon>Bacteria</taxon>
        <taxon>Pseudomonadati</taxon>
        <taxon>Pseudomonadota</taxon>
        <taxon>Gammaproteobacteria</taxon>
        <taxon>Oceanospirillales</taxon>
        <taxon>Oceanospirillaceae</taxon>
        <taxon>Amphritea</taxon>
    </lineage>
</organism>
<dbReference type="InterPro" id="IPR024064">
    <property type="entry name" value="FdhE-like_sf"/>
</dbReference>
<evidence type="ECO:0000313" key="2">
    <source>
        <dbReference type="Proteomes" id="UP001059950"/>
    </source>
</evidence>
<dbReference type="SUPFAM" id="SSF144020">
    <property type="entry name" value="FdhE-like"/>
    <property type="match status" value="1"/>
</dbReference>
<evidence type="ECO:0000313" key="1">
    <source>
        <dbReference type="EMBL" id="UTW02211.1"/>
    </source>
</evidence>
<name>A0ABY5GTK4_9GAMM</name>
<accession>A0ABY5GTK4</accession>
<gene>
    <name evidence="1" type="ORF">KDX31_12665</name>
</gene>
<dbReference type="EMBL" id="CP073344">
    <property type="protein sequence ID" value="UTW02211.1"/>
    <property type="molecule type" value="Genomic_DNA"/>
</dbReference>
<dbReference type="Proteomes" id="UP001059950">
    <property type="component" value="Chromosome"/>
</dbReference>
<proteinExistence type="predicted"/>